<dbReference type="EMBL" id="BARV01036575">
    <property type="protein sequence ID" value="GAI55340.1"/>
    <property type="molecule type" value="Genomic_DNA"/>
</dbReference>
<reference evidence="2" key="1">
    <citation type="journal article" date="2014" name="Front. Microbiol.">
        <title>High frequency of phylogenetically diverse reductive dehalogenase-homologous genes in deep subseafloor sedimentary metagenomes.</title>
        <authorList>
            <person name="Kawai M."/>
            <person name="Futagami T."/>
            <person name="Toyoda A."/>
            <person name="Takaki Y."/>
            <person name="Nishi S."/>
            <person name="Hori S."/>
            <person name="Arai W."/>
            <person name="Tsubouchi T."/>
            <person name="Morono Y."/>
            <person name="Uchiyama I."/>
            <person name="Ito T."/>
            <person name="Fujiyama A."/>
            <person name="Inagaki F."/>
            <person name="Takami H."/>
        </authorList>
    </citation>
    <scope>NUCLEOTIDE SEQUENCE</scope>
    <source>
        <strain evidence="2">Expedition CK06-06</strain>
    </source>
</reference>
<evidence type="ECO:0000256" key="1">
    <source>
        <dbReference type="SAM" id="MobiDB-lite"/>
    </source>
</evidence>
<evidence type="ECO:0000313" key="2">
    <source>
        <dbReference type="EMBL" id="GAI55340.1"/>
    </source>
</evidence>
<name>X1QWS5_9ZZZZ</name>
<protein>
    <submittedName>
        <fullName evidence="2">Uncharacterized protein</fullName>
    </submittedName>
</protein>
<dbReference type="AlphaFoldDB" id="X1QWS5"/>
<gene>
    <name evidence="2" type="ORF">S06H3_56801</name>
</gene>
<proteinExistence type="predicted"/>
<feature type="region of interest" description="Disordered" evidence="1">
    <location>
        <begin position="21"/>
        <end position="41"/>
    </location>
</feature>
<organism evidence="2">
    <name type="scientific">marine sediment metagenome</name>
    <dbReference type="NCBI Taxonomy" id="412755"/>
    <lineage>
        <taxon>unclassified sequences</taxon>
        <taxon>metagenomes</taxon>
        <taxon>ecological metagenomes</taxon>
    </lineage>
</organism>
<sequence>MKRTGQVLPSRRMKMQNLKAAHEQKQPALRNKKGGKKDLLLRNPNFVSGRRTLSFEASPLACEASALTTELIAPNRIYFTPQKQLCKDSPLAERA</sequence>
<accession>X1QWS5</accession>
<comment type="caution">
    <text evidence="2">The sequence shown here is derived from an EMBL/GenBank/DDBJ whole genome shotgun (WGS) entry which is preliminary data.</text>
</comment>